<dbReference type="GO" id="GO:1901052">
    <property type="term" value="P:sarcosine metabolic process"/>
    <property type="evidence" value="ECO:0007669"/>
    <property type="project" value="TreeGrafter"/>
</dbReference>
<evidence type="ECO:0000313" key="6">
    <source>
        <dbReference type="Proteomes" id="UP000070195"/>
    </source>
</evidence>
<keyword evidence="2" id="KW-0808">Transferase</keyword>
<dbReference type="Proteomes" id="UP000070195">
    <property type="component" value="Unassembled WGS sequence"/>
</dbReference>
<dbReference type="GO" id="GO:0042802">
    <property type="term" value="F:identical protein binding"/>
    <property type="evidence" value="ECO:0007669"/>
    <property type="project" value="TreeGrafter"/>
</dbReference>
<dbReference type="PANTHER" id="PTHR16458">
    <property type="entry name" value="GLYCINE N-METHYLTRANSFERASE"/>
    <property type="match status" value="1"/>
</dbReference>
<dbReference type="InterPro" id="IPR041698">
    <property type="entry name" value="Methyltransf_25"/>
</dbReference>
<feature type="domain" description="Methyltransferase" evidence="4">
    <location>
        <begin position="40"/>
        <end position="137"/>
    </location>
</feature>
<dbReference type="Gene3D" id="2.20.25.110">
    <property type="entry name" value="S-adenosyl-L-methionine-dependent methyltransferases"/>
    <property type="match status" value="1"/>
</dbReference>
<evidence type="ECO:0000259" key="4">
    <source>
        <dbReference type="Pfam" id="PF13649"/>
    </source>
</evidence>
<reference evidence="5 6" key="1">
    <citation type="journal article" date="2016" name="Sci. Rep.">
        <title>Metabolic traits of an uncultured archaeal lineage -MSBL1- from brine pools of the Red Sea.</title>
        <authorList>
            <person name="Mwirichia R."/>
            <person name="Alam I."/>
            <person name="Rashid M."/>
            <person name="Vinu M."/>
            <person name="Ba-Alawi W."/>
            <person name="Anthony Kamau A."/>
            <person name="Kamanda Ngugi D."/>
            <person name="Goker M."/>
            <person name="Klenk H.P."/>
            <person name="Bajic V."/>
            <person name="Stingl U."/>
        </authorList>
    </citation>
    <scope>NUCLEOTIDE SEQUENCE [LARGE SCALE GENOMIC DNA]</scope>
    <source>
        <strain evidence="5">SCGC-AAA259D18</strain>
    </source>
</reference>
<accession>A0A133UBG2</accession>
<dbReference type="GO" id="GO:0016594">
    <property type="term" value="F:glycine binding"/>
    <property type="evidence" value="ECO:0007669"/>
    <property type="project" value="TreeGrafter"/>
</dbReference>
<evidence type="ECO:0000256" key="1">
    <source>
        <dbReference type="ARBA" id="ARBA00022603"/>
    </source>
</evidence>
<keyword evidence="3" id="KW-0949">S-adenosyl-L-methionine</keyword>
<dbReference type="GO" id="GO:0046498">
    <property type="term" value="P:S-adenosylhomocysteine metabolic process"/>
    <property type="evidence" value="ECO:0007669"/>
    <property type="project" value="TreeGrafter"/>
</dbReference>
<dbReference type="CDD" id="cd02440">
    <property type="entry name" value="AdoMet_MTases"/>
    <property type="match status" value="1"/>
</dbReference>
<dbReference type="GO" id="GO:0006111">
    <property type="term" value="P:regulation of gluconeogenesis"/>
    <property type="evidence" value="ECO:0007669"/>
    <property type="project" value="TreeGrafter"/>
</dbReference>
<dbReference type="GO" id="GO:0032259">
    <property type="term" value="P:methylation"/>
    <property type="evidence" value="ECO:0007669"/>
    <property type="project" value="UniProtKB-KW"/>
</dbReference>
<dbReference type="Pfam" id="PF13649">
    <property type="entry name" value="Methyltransf_25"/>
    <property type="match status" value="1"/>
</dbReference>
<dbReference type="GO" id="GO:0006730">
    <property type="term" value="P:one-carbon metabolic process"/>
    <property type="evidence" value="ECO:0007669"/>
    <property type="project" value="TreeGrafter"/>
</dbReference>
<dbReference type="GO" id="GO:0051289">
    <property type="term" value="P:protein homotetramerization"/>
    <property type="evidence" value="ECO:0007669"/>
    <property type="project" value="TreeGrafter"/>
</dbReference>
<dbReference type="Gene3D" id="3.40.50.150">
    <property type="entry name" value="Vaccinia Virus protein VP39"/>
    <property type="match status" value="1"/>
</dbReference>
<dbReference type="PANTHER" id="PTHR16458:SF2">
    <property type="entry name" value="GLYCINE N-METHYLTRANSFERASE"/>
    <property type="match status" value="1"/>
</dbReference>
<gene>
    <name evidence="5" type="ORF">AKJ63_01355</name>
</gene>
<dbReference type="SUPFAM" id="SSF53335">
    <property type="entry name" value="S-adenosyl-L-methionine-dependent methyltransferases"/>
    <property type="match status" value="1"/>
</dbReference>
<dbReference type="InterPro" id="IPR014369">
    <property type="entry name" value="Gly/Sar_N_MeTrfase"/>
</dbReference>
<comment type="caution">
    <text evidence="5">The sequence shown here is derived from an EMBL/GenBank/DDBJ whole genome shotgun (WGS) entry which is preliminary data.</text>
</comment>
<dbReference type="GO" id="GO:0046500">
    <property type="term" value="P:S-adenosylmethionine metabolic process"/>
    <property type="evidence" value="ECO:0007669"/>
    <property type="project" value="TreeGrafter"/>
</dbReference>
<protein>
    <recommendedName>
        <fullName evidence="4">Methyltransferase domain-containing protein</fullName>
    </recommendedName>
</protein>
<keyword evidence="6" id="KW-1185">Reference proteome</keyword>
<dbReference type="EMBL" id="LHXM01000021">
    <property type="protein sequence ID" value="KXA91522.1"/>
    <property type="molecule type" value="Genomic_DNA"/>
</dbReference>
<dbReference type="InterPro" id="IPR029063">
    <property type="entry name" value="SAM-dependent_MTases_sf"/>
</dbReference>
<name>A0A133UBG2_9EURY</name>
<keyword evidence="1" id="KW-0489">Methyltransferase</keyword>
<proteinExistence type="predicted"/>
<sequence length="244" mass="28661">MKFYKEFSEKYDRLVSLENRMNRESEFFKEAFSEHDVNTVLDCACGTGQHVIIFKKIGFNAKGSDISSYMVEKARKNSRKYDIKAEFTVADFRNLTGNFDVSFDAVVCLGNSLPHLSGDDEVKEALEEMYKILNENGVLILEQRNFDMLLKKKKRFFPVAIRDDEVFFYVLDYFPEKIVFNVVNIQTDSEDFEVNTTEYNPLKKEKIIKLLKDVGFRNLKKYGDYQFEEFHVNESERLVIVSEK</sequence>
<organism evidence="5 6">
    <name type="scientific">candidate division MSBL1 archaeon SCGC-AAA259D18</name>
    <dbReference type="NCBI Taxonomy" id="1698262"/>
    <lineage>
        <taxon>Archaea</taxon>
        <taxon>Methanobacteriati</taxon>
        <taxon>Methanobacteriota</taxon>
        <taxon>candidate division MSBL1</taxon>
    </lineage>
</organism>
<evidence type="ECO:0000313" key="5">
    <source>
        <dbReference type="EMBL" id="KXA91522.1"/>
    </source>
</evidence>
<dbReference type="AlphaFoldDB" id="A0A133UBG2"/>
<dbReference type="GO" id="GO:0005829">
    <property type="term" value="C:cytosol"/>
    <property type="evidence" value="ECO:0007669"/>
    <property type="project" value="TreeGrafter"/>
</dbReference>
<dbReference type="GO" id="GO:1904047">
    <property type="term" value="F:S-adenosyl-L-methionine binding"/>
    <property type="evidence" value="ECO:0007669"/>
    <property type="project" value="TreeGrafter"/>
</dbReference>
<evidence type="ECO:0000256" key="2">
    <source>
        <dbReference type="ARBA" id="ARBA00022679"/>
    </source>
</evidence>
<evidence type="ECO:0000256" key="3">
    <source>
        <dbReference type="ARBA" id="ARBA00022691"/>
    </source>
</evidence>
<dbReference type="GO" id="GO:0017174">
    <property type="term" value="F:glycine N-methyltransferase activity"/>
    <property type="evidence" value="ECO:0007669"/>
    <property type="project" value="InterPro"/>
</dbReference>